<sequence>MGEFRRTQSKVWWSHYPEDEDEEMMVSSPSLLPGWGPGVPLSPDRGSPSNGSHKSQDSGFSDSEGSSPHNKPSESPEEQQQEPSLPRILPDTPLTRIPRVCLSRYKTTLTLDKCLNNTWNGETAETSGRFLRFNQSECVLSVFKSDWDGSTEHLNIEEARTSFVIESEEECESKELPKNTSVSNVDEPSENKVEHSAHEITESSVPQDSSLDSSISTTENQTALFIPKPSLNLRPKSPTSVLPSSPLSSRPNTPSRLSPSRFLLTPKTSRLSSWNSDLDLTANLGAPTHCSTPKTNPIERVHPLSSRFSRRPVNLNNHFESSELSEEREPPPPVQQWCRELRCVCEPECMTTLQSKSLTADLSRQVTLMAATTTEAVRTLQNRTRLISTEFTKLYRKVEQ</sequence>
<feature type="compositionally biased region" description="Basic and acidic residues" evidence="1">
    <location>
        <begin position="189"/>
        <end position="201"/>
    </location>
</feature>
<dbReference type="PANTHER" id="PTHR21386:SF0">
    <property type="entry name" value="PROTEIN INSCUTEABLE HOMOLOG"/>
    <property type="match status" value="1"/>
</dbReference>
<dbReference type="Gene3D" id="6.20.200.10">
    <property type="entry name" value="Inscuteable LGN-binding domain"/>
    <property type="match status" value="1"/>
</dbReference>
<reference evidence="2" key="1">
    <citation type="submission" date="2015-11" db="EMBL/GenBank/DDBJ databases">
        <title>De novo transcriptome assembly of four potential Pierce s Disease insect vectors from Arizona vineyards.</title>
        <authorList>
            <person name="Tassone E.E."/>
        </authorList>
    </citation>
    <scope>NUCLEOTIDE SEQUENCE</scope>
</reference>
<name>A0A1B6JAI7_9HEMI</name>
<gene>
    <name evidence="2" type="ORF">g.8565</name>
</gene>
<organism evidence="2">
    <name type="scientific">Homalodisca liturata</name>
    <dbReference type="NCBI Taxonomy" id="320908"/>
    <lineage>
        <taxon>Eukaryota</taxon>
        <taxon>Metazoa</taxon>
        <taxon>Ecdysozoa</taxon>
        <taxon>Arthropoda</taxon>
        <taxon>Hexapoda</taxon>
        <taxon>Insecta</taxon>
        <taxon>Pterygota</taxon>
        <taxon>Neoptera</taxon>
        <taxon>Paraneoptera</taxon>
        <taxon>Hemiptera</taxon>
        <taxon>Auchenorrhyncha</taxon>
        <taxon>Membracoidea</taxon>
        <taxon>Cicadellidae</taxon>
        <taxon>Cicadellinae</taxon>
        <taxon>Proconiini</taxon>
        <taxon>Homalodisca</taxon>
    </lineage>
</organism>
<feature type="non-terminal residue" evidence="2">
    <location>
        <position position="400"/>
    </location>
</feature>
<evidence type="ECO:0000256" key="1">
    <source>
        <dbReference type="SAM" id="MobiDB-lite"/>
    </source>
</evidence>
<dbReference type="InterPro" id="IPR039921">
    <property type="entry name" value="Inscuteable"/>
</dbReference>
<dbReference type="GO" id="GO:0008356">
    <property type="term" value="P:asymmetric cell division"/>
    <property type="evidence" value="ECO:0007669"/>
    <property type="project" value="InterPro"/>
</dbReference>
<dbReference type="InterPro" id="IPR038205">
    <property type="entry name" value="INSC_LBD_sf"/>
</dbReference>
<accession>A0A1B6JAI7</accession>
<dbReference type="GO" id="GO:0000132">
    <property type="term" value="P:establishment of mitotic spindle orientation"/>
    <property type="evidence" value="ECO:0007669"/>
    <property type="project" value="TreeGrafter"/>
</dbReference>
<dbReference type="PANTHER" id="PTHR21386">
    <property type="entry name" value="INSCUTEABLE"/>
    <property type="match status" value="1"/>
</dbReference>
<protein>
    <submittedName>
        <fullName evidence="2">Uncharacterized protein</fullName>
    </submittedName>
</protein>
<feature type="region of interest" description="Disordered" evidence="1">
    <location>
        <begin position="1"/>
        <end position="92"/>
    </location>
</feature>
<feature type="region of interest" description="Disordered" evidence="1">
    <location>
        <begin position="166"/>
        <end position="262"/>
    </location>
</feature>
<dbReference type="GO" id="GO:0045176">
    <property type="term" value="P:apical protein localization"/>
    <property type="evidence" value="ECO:0007669"/>
    <property type="project" value="TreeGrafter"/>
</dbReference>
<dbReference type="AlphaFoldDB" id="A0A1B6JAI7"/>
<dbReference type="GO" id="GO:0045179">
    <property type="term" value="C:apical cortex"/>
    <property type="evidence" value="ECO:0007669"/>
    <property type="project" value="TreeGrafter"/>
</dbReference>
<feature type="compositionally biased region" description="Low complexity" evidence="1">
    <location>
        <begin position="203"/>
        <end position="216"/>
    </location>
</feature>
<feature type="compositionally biased region" description="Polar residues" evidence="1">
    <location>
        <begin position="47"/>
        <end position="70"/>
    </location>
</feature>
<feature type="compositionally biased region" description="Low complexity" evidence="1">
    <location>
        <begin position="237"/>
        <end position="261"/>
    </location>
</feature>
<evidence type="ECO:0000313" key="2">
    <source>
        <dbReference type="EMBL" id="JAS96208.1"/>
    </source>
</evidence>
<dbReference type="GO" id="GO:0009786">
    <property type="term" value="P:regulation of asymmetric cell division"/>
    <property type="evidence" value="ECO:0007669"/>
    <property type="project" value="TreeGrafter"/>
</dbReference>
<dbReference type="GO" id="GO:0008093">
    <property type="term" value="F:cytoskeletal anchor activity"/>
    <property type="evidence" value="ECO:0007669"/>
    <property type="project" value="TreeGrafter"/>
</dbReference>
<dbReference type="EMBL" id="GECU01011498">
    <property type="protein sequence ID" value="JAS96208.1"/>
    <property type="molecule type" value="Transcribed_RNA"/>
</dbReference>
<proteinExistence type="predicted"/>